<keyword evidence="1" id="KW-0496">Mitochondrion</keyword>
<gene>
    <name evidence="1" type="primary">oMp36</name>
</gene>
<organism evidence="1">
    <name type="scientific">Heterostelium pallidum</name>
    <name type="common">Cellular slime mold</name>
    <name type="synonym">Polysphondylium pallidum</name>
    <dbReference type="NCBI Taxonomy" id="13642"/>
    <lineage>
        <taxon>Eukaryota</taxon>
        <taxon>Amoebozoa</taxon>
        <taxon>Evosea</taxon>
        <taxon>Eumycetozoa</taxon>
        <taxon>Dictyostelia</taxon>
        <taxon>Acytosteliales</taxon>
        <taxon>Acytosteliaceae</taxon>
        <taxon>Heterostelium</taxon>
    </lineage>
</organism>
<geneLocation type="mitochondrion" evidence="1"/>
<reference evidence="1" key="1">
    <citation type="journal article" date="2008" name="Mol. Biol. Evol.">
        <title>Mitochondrial genome evolution in the social amoebae.</title>
        <authorList>
            <person name="Heidel A.J."/>
            <person name="Gloeckner G."/>
        </authorList>
    </citation>
    <scope>NUCLEOTIDE SEQUENCE</scope>
    <source>
        <strain evidence="1">PN500</strain>
    </source>
</reference>
<sequence length="754" mass="93868">MKKIKERSKNIFIKVKNNVTNDIKRKLLLRQVNTQSAYQNFLNKKFLFKKNKNSLKLKLFFFIGFLQLNQRKKYKLTRKSYYRLLNIVIRKRLKKNRIRRVNKLKKKRRMRRFFKRSCKRNTKLQRNRRKRKLRRMRKKKRKFFLERKSKYTRMYLRLLKYKKRKKLYKYFFKRNIFYYKLNIKRKNKLIVQTLRDKRINKASFKQYLELNISSLTKRYIKRNSIYVKSAKRIFLNKVFFSLKSARMLKGVYNRYFIFHKRIKLFKNQKFKRKKFKRIIKFLQVNLQKVNNSKKRDIKLKVRKSRRIQKRKRRLLTRIRRRYRKSFYFYLFFKNSMNDRNIRYKFNLNKKWWRHQIIKYKKRYGGLRLKNKDYMTRRLHALNKKVAEKYGRKFLLKSYNKRIKLLFKRYLKYSLRKRERLLTQTLGLYAVDQQLIHNQNIKKFNILKMLLLGLIKSEYFYLNISILKSYTFNGNILLNSNLLYSNFKGDLNNLGLRMVTYMLKLKWFNKKLYRRLNERMLLKSDKYTYIATTNQKQRQLLLPKIKYNFIKLSKYFEEFKKLKYILKRKGKKTRSMYLMFNKLNEIYQYKVRRLGKKYFFMLRKDKLPKIGLFILTYLKRNMYITLLNKKTKRVLGSTTARKNYLAKKQIEQEEELLKDNDSIGLTKDSMNLKMRAGTYIKKKKHRVNVLLNTLEAVQAHNYSVIDFCIKIKYKRRFLMNFLNFTTYDYKGFIRMIQVANQKPHGFMRKKKARRL</sequence>
<protein>
    <submittedName>
        <fullName evidence="1">Mp36-like protein</fullName>
    </submittedName>
</protein>
<name>B2XX57_HETPA</name>
<dbReference type="AlphaFoldDB" id="B2XX57"/>
<accession>B2XX57</accession>
<proteinExistence type="predicted"/>
<dbReference type="EMBL" id="EU275726">
    <property type="protein sequence ID" value="ABX45179.1"/>
    <property type="molecule type" value="Genomic_DNA"/>
</dbReference>
<evidence type="ECO:0000313" key="1">
    <source>
        <dbReference type="EMBL" id="ABX45179.1"/>
    </source>
</evidence>